<dbReference type="PANTHER" id="PTHR13196:SF14">
    <property type="entry name" value="UDENN DOMAIN-CONTAINING PROTEIN"/>
    <property type="match status" value="1"/>
</dbReference>
<dbReference type="Proteomes" id="UP000288716">
    <property type="component" value="Unassembled WGS sequence"/>
</dbReference>
<feature type="compositionally biased region" description="Low complexity" evidence="3">
    <location>
        <begin position="468"/>
        <end position="483"/>
    </location>
</feature>
<dbReference type="AlphaFoldDB" id="A0A443SU26"/>
<dbReference type="InterPro" id="IPR040032">
    <property type="entry name" value="DENND1A/B/C"/>
</dbReference>
<dbReference type="PANTHER" id="PTHR13196">
    <property type="entry name" value="DENN DOMAIN-CONTAINING"/>
    <property type="match status" value="1"/>
</dbReference>
<dbReference type="InterPro" id="IPR001194">
    <property type="entry name" value="cDENN_dom"/>
</dbReference>
<dbReference type="Gene3D" id="3.30.450.200">
    <property type="match status" value="1"/>
</dbReference>
<evidence type="ECO:0000256" key="1">
    <source>
        <dbReference type="ARBA" id="ARBA00004132"/>
    </source>
</evidence>
<feature type="domain" description="UDENN" evidence="4">
    <location>
        <begin position="17"/>
        <end position="385"/>
    </location>
</feature>
<dbReference type="Gene3D" id="3.40.50.11500">
    <property type="match status" value="1"/>
</dbReference>
<dbReference type="GO" id="GO:0006897">
    <property type="term" value="P:endocytosis"/>
    <property type="evidence" value="ECO:0007669"/>
    <property type="project" value="TreeGrafter"/>
</dbReference>
<keyword evidence="6" id="KW-1185">Reference proteome</keyword>
<feature type="region of interest" description="Disordered" evidence="3">
    <location>
        <begin position="459"/>
        <end position="484"/>
    </location>
</feature>
<dbReference type="GO" id="GO:0005085">
    <property type="term" value="F:guanyl-nucleotide exchange factor activity"/>
    <property type="evidence" value="ECO:0007669"/>
    <property type="project" value="InterPro"/>
</dbReference>
<dbReference type="FunFam" id="3.40.50.11500:FF:000001">
    <property type="entry name" value="Putative DENN domain-containing protein 1A"/>
    <property type="match status" value="1"/>
</dbReference>
<dbReference type="OrthoDB" id="206724at2759"/>
<dbReference type="EMBL" id="NCKV01000300">
    <property type="protein sequence ID" value="RWS31010.1"/>
    <property type="molecule type" value="Genomic_DNA"/>
</dbReference>
<name>A0A443SU26_9ACAR</name>
<dbReference type="GO" id="GO:0030136">
    <property type="term" value="C:clathrin-coated vesicle"/>
    <property type="evidence" value="ECO:0007669"/>
    <property type="project" value="UniProtKB-SubCell"/>
</dbReference>
<evidence type="ECO:0000256" key="3">
    <source>
        <dbReference type="SAM" id="MobiDB-lite"/>
    </source>
</evidence>
<organism evidence="5 6">
    <name type="scientific">Leptotrombidium deliense</name>
    <dbReference type="NCBI Taxonomy" id="299467"/>
    <lineage>
        <taxon>Eukaryota</taxon>
        <taxon>Metazoa</taxon>
        <taxon>Ecdysozoa</taxon>
        <taxon>Arthropoda</taxon>
        <taxon>Chelicerata</taxon>
        <taxon>Arachnida</taxon>
        <taxon>Acari</taxon>
        <taxon>Acariformes</taxon>
        <taxon>Trombidiformes</taxon>
        <taxon>Prostigmata</taxon>
        <taxon>Anystina</taxon>
        <taxon>Parasitengona</taxon>
        <taxon>Trombiculoidea</taxon>
        <taxon>Trombiculidae</taxon>
        <taxon>Leptotrombidium</taxon>
    </lineage>
</organism>
<dbReference type="InterPro" id="IPR005112">
    <property type="entry name" value="dDENN_dom"/>
</dbReference>
<dbReference type="PROSITE" id="PS50211">
    <property type="entry name" value="DENN"/>
    <property type="match status" value="1"/>
</dbReference>
<dbReference type="InterPro" id="IPR043153">
    <property type="entry name" value="DENN_C"/>
</dbReference>
<gene>
    <name evidence="5" type="ORF">B4U80_03831</name>
</gene>
<evidence type="ECO:0000256" key="2">
    <source>
        <dbReference type="ARBA" id="ARBA00023329"/>
    </source>
</evidence>
<dbReference type="InterPro" id="IPR005113">
    <property type="entry name" value="uDENN_dom"/>
</dbReference>
<dbReference type="GO" id="GO:0032456">
    <property type="term" value="P:endocytic recycling"/>
    <property type="evidence" value="ECO:0007669"/>
    <property type="project" value="TreeGrafter"/>
</dbReference>
<accession>A0A443SU26</accession>
<dbReference type="VEuPathDB" id="VectorBase:LDEU001030"/>
<dbReference type="GO" id="GO:1901981">
    <property type="term" value="F:phosphatidylinositol phosphate binding"/>
    <property type="evidence" value="ECO:0007669"/>
    <property type="project" value="TreeGrafter"/>
</dbReference>
<dbReference type="SMART" id="SM00801">
    <property type="entry name" value="dDENN"/>
    <property type="match status" value="1"/>
</dbReference>
<dbReference type="InterPro" id="IPR037516">
    <property type="entry name" value="Tripartite_DENN"/>
</dbReference>
<dbReference type="Pfam" id="PF02141">
    <property type="entry name" value="DENN"/>
    <property type="match status" value="1"/>
</dbReference>
<dbReference type="SMART" id="SM00800">
    <property type="entry name" value="uDENN"/>
    <property type="match status" value="1"/>
</dbReference>
<keyword evidence="2" id="KW-0968">Cytoplasmic vesicle</keyword>
<dbReference type="Pfam" id="PF03455">
    <property type="entry name" value="dDENN"/>
    <property type="match status" value="1"/>
</dbReference>
<evidence type="ECO:0000259" key="4">
    <source>
        <dbReference type="PROSITE" id="PS50211"/>
    </source>
</evidence>
<reference evidence="5 6" key="1">
    <citation type="journal article" date="2018" name="Gigascience">
        <title>Genomes of trombidid mites reveal novel predicted allergens and laterally-transferred genes associated with secondary metabolism.</title>
        <authorList>
            <person name="Dong X."/>
            <person name="Chaisiri K."/>
            <person name="Xia D."/>
            <person name="Armstrong S.D."/>
            <person name="Fang Y."/>
            <person name="Donnelly M.J."/>
            <person name="Kadowaki T."/>
            <person name="McGarry J.W."/>
            <person name="Darby A.C."/>
            <person name="Makepeace B.L."/>
        </authorList>
    </citation>
    <scope>NUCLEOTIDE SEQUENCE [LARGE SCALE GENOMIC DNA]</scope>
    <source>
        <strain evidence="5">UoL-UT</strain>
    </source>
</reference>
<dbReference type="STRING" id="299467.A0A443SU26"/>
<protein>
    <submittedName>
        <fullName evidence="5">DENN domain-containing protein 1A-like protein</fullName>
    </submittedName>
</protein>
<comment type="subcellular location">
    <subcellularLocation>
        <location evidence="1">Cytoplasmic vesicle</location>
        <location evidence="1">Clathrin-coated vesicle</location>
    </subcellularLocation>
</comment>
<dbReference type="SMART" id="SM00799">
    <property type="entry name" value="DENN"/>
    <property type="match status" value="1"/>
</dbReference>
<proteinExistence type="predicted"/>
<dbReference type="GO" id="GO:0005829">
    <property type="term" value="C:cytosol"/>
    <property type="evidence" value="ECO:0007669"/>
    <property type="project" value="TreeGrafter"/>
</dbReference>
<evidence type="ECO:0000313" key="5">
    <source>
        <dbReference type="EMBL" id="RWS31010.1"/>
    </source>
</evidence>
<feature type="region of interest" description="Disordered" evidence="3">
    <location>
        <begin position="619"/>
        <end position="645"/>
    </location>
</feature>
<evidence type="ECO:0000313" key="6">
    <source>
        <dbReference type="Proteomes" id="UP000288716"/>
    </source>
</evidence>
<comment type="caution">
    <text evidence="5">The sequence shown here is derived from an EMBL/GenBank/DDBJ whole genome shotgun (WGS) entry which is preliminary data.</text>
</comment>
<sequence length="791" mass="89252">MCSRIRKISSRVFDAYFEICIPSDIQSSQTAIREPFVIGKYPQSFNDEEIVKFVLQSSYPCSFTPTTVTHYSFVLTSIDSKWTFGYCRHSPEPGNICLVLLSSLPWHDTFYKLLNNLYSLRCKEDKLFLNKFLEALYEVQVPEPGSQLKIVYYVNAKEYEVTAQCPDHLKIPSIPEDRNLSEFYNAVDSYNMIVMFASMLNERRILVTSKKLSRLSACVQAANSLIYPMHWQHIFIPVLPTSMLDYLTAPMPFLIGVPSVTMTRVKRAELGELVILDADENKIETPFDDVHTLPTDIVSFLKKNLRNTNLMVSDGVARTFLKALVMLIGGYRDALKMSPGQKITFSKENFIVSRPTSIQPFLQRMLHLQIFQQFIEGRLAMLNEGEGFGDEFEIEVNMYEDRNSNRLKTQYREWMGAMKKEGGAIFKSVNPAMKSAYKQVKDKGKIVKDKSKQAYKDIRSKMHKPGHSSESLPRSAPSSPRGSICELEGETEHLSSVVSRKGIKKSMSGVFNETEKAMVYLRNKADLKNHNVMKNIYINGTRNKAHLLESNAGNGKLAPEASSEDSDVDFGDSDEFKYKPINMDLMTDLHDLLFKRCSVDSPGNISKIKSNSDSLLDMECSSGTSSNSSQLLAPPIAPPRNAQKPCTKKLSHDNLLIELDSPPDDVTTLFDPLSEVNNANATDKSRNSNSSLLPNAKFYTPQPMNLLHTQTSAATTRPVSETGYKSYLSPMDVRRSALTLSSTLNSNSTNPFETDTCVNISHMNPKEVAPNNITVNENVRNTFTRNWQQFE</sequence>
<dbReference type="Gene3D" id="6.10.140.1000">
    <property type="match status" value="1"/>
</dbReference>